<dbReference type="InterPro" id="IPR025356">
    <property type="entry name" value="DUF4260"/>
</dbReference>
<reference evidence="2 3" key="1">
    <citation type="submission" date="2018-10" db="EMBL/GenBank/DDBJ databases">
        <title>Bacillus Keqinensis sp. nov., a moderately halophilic bacterium isolated from a saline-alkaline lake.</title>
        <authorList>
            <person name="Wang H."/>
        </authorList>
    </citation>
    <scope>NUCLEOTIDE SEQUENCE [LARGE SCALE GENOMIC DNA]</scope>
    <source>
        <strain evidence="2 3">KQ-3</strain>
    </source>
</reference>
<keyword evidence="3" id="KW-1185">Reference proteome</keyword>
<feature type="transmembrane region" description="Helical" evidence="1">
    <location>
        <begin position="59"/>
        <end position="87"/>
    </location>
</feature>
<dbReference type="RefSeq" id="WP_122900781.1">
    <property type="nucleotide sequence ID" value="NZ_RHIB01000003.1"/>
</dbReference>
<keyword evidence="1" id="KW-0472">Membrane</keyword>
<evidence type="ECO:0000313" key="3">
    <source>
        <dbReference type="Proteomes" id="UP000278746"/>
    </source>
</evidence>
<comment type="caution">
    <text evidence="2">The sequence shown here is derived from an EMBL/GenBank/DDBJ whole genome shotgun (WGS) entry which is preliminary data.</text>
</comment>
<evidence type="ECO:0000256" key="1">
    <source>
        <dbReference type="SAM" id="Phobius"/>
    </source>
</evidence>
<dbReference type="OrthoDB" id="9813911at2"/>
<proteinExistence type="predicted"/>
<sequence length="115" mass="12862">MNKTFLHLEGFAVLVLSVYFYGYSGLSWLLFFILLFVPDISMLGYLFNKKAGAFLYNLFHTYSLSAGAVICGLLLANPVVLAVGLIWSAHIGMDRMLGYGLKYPTAFQDTHLNRV</sequence>
<accession>A0A3M7TQC5</accession>
<dbReference type="EMBL" id="RHIB01000003">
    <property type="protein sequence ID" value="RNA66889.1"/>
    <property type="molecule type" value="Genomic_DNA"/>
</dbReference>
<organism evidence="2 3">
    <name type="scientific">Alteribacter keqinensis</name>
    <dbReference type="NCBI Taxonomy" id="2483800"/>
    <lineage>
        <taxon>Bacteria</taxon>
        <taxon>Bacillati</taxon>
        <taxon>Bacillota</taxon>
        <taxon>Bacilli</taxon>
        <taxon>Bacillales</taxon>
        <taxon>Bacillaceae</taxon>
        <taxon>Alteribacter</taxon>
    </lineage>
</organism>
<gene>
    <name evidence="2" type="ORF">EBO34_16940</name>
</gene>
<dbReference type="Pfam" id="PF14079">
    <property type="entry name" value="DUF4260"/>
    <property type="match status" value="1"/>
</dbReference>
<dbReference type="AlphaFoldDB" id="A0A3M7TQC5"/>
<dbReference type="Proteomes" id="UP000278746">
    <property type="component" value="Unassembled WGS sequence"/>
</dbReference>
<keyword evidence="1" id="KW-0812">Transmembrane</keyword>
<protein>
    <submittedName>
        <fullName evidence="2">DUF4260 family protein</fullName>
    </submittedName>
</protein>
<evidence type="ECO:0000313" key="2">
    <source>
        <dbReference type="EMBL" id="RNA66889.1"/>
    </source>
</evidence>
<name>A0A3M7TQC5_9BACI</name>
<keyword evidence="1" id="KW-1133">Transmembrane helix</keyword>